<dbReference type="OrthoDB" id="1444185at2"/>
<accession>A0A5S5BWE2</accession>
<keyword evidence="2" id="KW-1185">Reference proteome</keyword>
<dbReference type="RefSeq" id="WP_148783390.1">
    <property type="nucleotide sequence ID" value="NZ_VNHU01000009.1"/>
</dbReference>
<comment type="caution">
    <text evidence="1">The sequence shown here is derived from an EMBL/GenBank/DDBJ whole genome shotgun (WGS) entry which is preliminary data.</text>
</comment>
<dbReference type="EMBL" id="VNHU01000009">
    <property type="protein sequence ID" value="TYP71495.1"/>
    <property type="molecule type" value="Genomic_DNA"/>
</dbReference>
<proteinExistence type="predicted"/>
<dbReference type="AlphaFoldDB" id="A0A5S5BWE2"/>
<gene>
    <name evidence="1" type="ORF">BD809_10977</name>
</gene>
<evidence type="ECO:0000313" key="1">
    <source>
        <dbReference type="EMBL" id="TYP71495.1"/>
    </source>
</evidence>
<reference evidence="1 2" key="1">
    <citation type="submission" date="2019-07" db="EMBL/GenBank/DDBJ databases">
        <title>Genomic Encyclopedia of Archaeal and Bacterial Type Strains, Phase II (KMG-II): from individual species to whole genera.</title>
        <authorList>
            <person name="Goeker M."/>
        </authorList>
    </citation>
    <scope>NUCLEOTIDE SEQUENCE [LARGE SCALE GENOMIC DNA]</scope>
    <source>
        <strain evidence="1 2">DSM 17527</strain>
    </source>
</reference>
<dbReference type="Proteomes" id="UP000324376">
    <property type="component" value="Unassembled WGS sequence"/>
</dbReference>
<sequence>MFDLNHISVKEFFTLEEDQAKEYMKLQEIIKPSNEFGKYKAKKLGVLSFGQVASIKRNVLNPNYDSLIETFQLVYDVKVDQILNSDIVDFLQAFNYILESTKNLITKENKALSSDPDFDLEMAGINRLSVFGELSTLIAIAEKFGKTPQEVEEWQYNFVLSLMIHNKIYKEIEQKYNEIKQSNGRKRQA</sequence>
<organism evidence="1 2">
    <name type="scientific">Aquimarina intermedia</name>
    <dbReference type="NCBI Taxonomy" id="350814"/>
    <lineage>
        <taxon>Bacteria</taxon>
        <taxon>Pseudomonadati</taxon>
        <taxon>Bacteroidota</taxon>
        <taxon>Flavobacteriia</taxon>
        <taxon>Flavobacteriales</taxon>
        <taxon>Flavobacteriaceae</taxon>
        <taxon>Aquimarina</taxon>
    </lineage>
</organism>
<protein>
    <submittedName>
        <fullName evidence="1">Uncharacterized protein</fullName>
    </submittedName>
</protein>
<evidence type="ECO:0000313" key="2">
    <source>
        <dbReference type="Proteomes" id="UP000324376"/>
    </source>
</evidence>
<name>A0A5S5BWE2_9FLAO</name>